<keyword evidence="3" id="KW-1185">Reference proteome</keyword>
<feature type="compositionally biased region" description="Basic and acidic residues" evidence="1">
    <location>
        <begin position="139"/>
        <end position="161"/>
    </location>
</feature>
<comment type="caution">
    <text evidence="2">The sequence shown here is derived from an EMBL/GenBank/DDBJ whole genome shotgun (WGS) entry which is preliminary data.</text>
</comment>
<sequence>MPGILGRRADRSRHLYSPDSEARTAGPGEPMSEPATLPEKRGQARYGVLTRGKGAGGGRRKGNTGTNTKSTDGWGTQGRKREETKGQDAGRSYEPKIGARREKERETDQGEERGKVLRNRQTPDSKDNKKEKKRKDRRREKTAQQKAENRQREERKQKEENSPPVTGKKGETRKTGKRKNQ</sequence>
<accession>A0AAV7SK00</accession>
<name>A0AAV7SK00_PLEWA</name>
<feature type="region of interest" description="Disordered" evidence="1">
    <location>
        <begin position="1"/>
        <end position="181"/>
    </location>
</feature>
<evidence type="ECO:0000313" key="3">
    <source>
        <dbReference type="Proteomes" id="UP001066276"/>
    </source>
</evidence>
<reference evidence="2" key="1">
    <citation type="journal article" date="2022" name="bioRxiv">
        <title>Sequencing and chromosome-scale assembly of the giantPleurodeles waltlgenome.</title>
        <authorList>
            <person name="Brown T."/>
            <person name="Elewa A."/>
            <person name="Iarovenko S."/>
            <person name="Subramanian E."/>
            <person name="Araus A.J."/>
            <person name="Petzold A."/>
            <person name="Susuki M."/>
            <person name="Suzuki K.-i.T."/>
            <person name="Hayashi T."/>
            <person name="Toyoda A."/>
            <person name="Oliveira C."/>
            <person name="Osipova E."/>
            <person name="Leigh N.D."/>
            <person name="Simon A."/>
            <person name="Yun M.H."/>
        </authorList>
    </citation>
    <scope>NUCLEOTIDE SEQUENCE</scope>
    <source>
        <strain evidence="2">20211129_DDA</strain>
        <tissue evidence="2">Liver</tissue>
    </source>
</reference>
<dbReference type="AlphaFoldDB" id="A0AAV7SK00"/>
<proteinExistence type="predicted"/>
<dbReference type="EMBL" id="JANPWB010000008">
    <property type="protein sequence ID" value="KAJ1164413.1"/>
    <property type="molecule type" value="Genomic_DNA"/>
</dbReference>
<protein>
    <submittedName>
        <fullName evidence="2">Uncharacterized protein</fullName>
    </submittedName>
</protein>
<evidence type="ECO:0000313" key="2">
    <source>
        <dbReference type="EMBL" id="KAJ1164413.1"/>
    </source>
</evidence>
<feature type="compositionally biased region" description="Basic and acidic residues" evidence="1">
    <location>
        <begin position="79"/>
        <end position="130"/>
    </location>
</feature>
<evidence type="ECO:0000256" key="1">
    <source>
        <dbReference type="SAM" id="MobiDB-lite"/>
    </source>
</evidence>
<dbReference type="Proteomes" id="UP001066276">
    <property type="component" value="Chromosome 4_2"/>
</dbReference>
<organism evidence="2 3">
    <name type="scientific">Pleurodeles waltl</name>
    <name type="common">Iberian ribbed newt</name>
    <dbReference type="NCBI Taxonomy" id="8319"/>
    <lineage>
        <taxon>Eukaryota</taxon>
        <taxon>Metazoa</taxon>
        <taxon>Chordata</taxon>
        <taxon>Craniata</taxon>
        <taxon>Vertebrata</taxon>
        <taxon>Euteleostomi</taxon>
        <taxon>Amphibia</taxon>
        <taxon>Batrachia</taxon>
        <taxon>Caudata</taxon>
        <taxon>Salamandroidea</taxon>
        <taxon>Salamandridae</taxon>
        <taxon>Pleurodelinae</taxon>
        <taxon>Pleurodeles</taxon>
    </lineage>
</organism>
<gene>
    <name evidence="2" type="ORF">NDU88_004852</name>
</gene>